<evidence type="ECO:0000256" key="4">
    <source>
        <dbReference type="ARBA" id="ARBA00023163"/>
    </source>
</evidence>
<dbReference type="AlphaFoldDB" id="A0A0A2GWJ3"/>
<protein>
    <submittedName>
        <fullName evidence="6">MerR family transcriptional regulator</fullName>
    </submittedName>
</protein>
<dbReference type="OrthoDB" id="9800334at2"/>
<sequence>MKNAVKTKFSIKDLESLSGIKAHTIRIWEKRYGLLEPQRTSTNIRTYALSDLQKLLNVVFLTENKFKISKIAKHSTKEIAALVAELVTETSAANENHAINSFKIAMMNFDQNLFHKTYNALNEDKPFVTIFYETFIPLLQEIGLLWQTDTINPSHEHFIFNLIKQKILINIEKTQINVPPLKDKTFALFLPENEIHELGLLFLNYELVANGYKVIYLGQSIMLSNLKYLSSNHPNLSFATYFTVQPLAEDIPAYFDEFNELFGNQKLNLYVLGAMTSKIDELSLPKNVHIMMSIREFVNVVKNKSATYA</sequence>
<dbReference type="InterPro" id="IPR009061">
    <property type="entry name" value="DNA-bd_dom_put_sf"/>
</dbReference>
<accession>A0A0A2GWJ3</accession>
<dbReference type="Gene3D" id="1.10.1240.10">
    <property type="entry name" value="Methionine synthase domain"/>
    <property type="match status" value="1"/>
</dbReference>
<comment type="caution">
    <text evidence="6">The sequence shown here is derived from an EMBL/GenBank/DDBJ whole genome shotgun (WGS) entry which is preliminary data.</text>
</comment>
<keyword evidence="2" id="KW-0805">Transcription regulation</keyword>
<evidence type="ECO:0000256" key="2">
    <source>
        <dbReference type="ARBA" id="ARBA00023015"/>
    </source>
</evidence>
<proteinExistence type="predicted"/>
<keyword evidence="1" id="KW-0678">Repressor</keyword>
<dbReference type="PANTHER" id="PTHR30204:SF69">
    <property type="entry name" value="MERR-FAMILY TRANSCRIPTIONAL REGULATOR"/>
    <property type="match status" value="1"/>
</dbReference>
<dbReference type="RefSeq" id="WP_035327825.1">
    <property type="nucleotide sequence ID" value="NZ_CP015125.1"/>
</dbReference>
<dbReference type="CDD" id="cd01104">
    <property type="entry name" value="HTH_MlrA-CarA"/>
    <property type="match status" value="1"/>
</dbReference>
<dbReference type="PATRIC" id="fig|1300343.5.peg.1421"/>
<reference evidence="6 7" key="1">
    <citation type="submission" date="2014-10" db="EMBL/GenBank/DDBJ databases">
        <title>Draft genome sequence of the proteorhodopsin-containing marine bacterium Dokdonia donghaensis.</title>
        <authorList>
            <person name="Gomez-Consarnau L."/>
            <person name="Gonzalez J.M."/>
            <person name="Riedel T."/>
            <person name="Jaenicke S."/>
            <person name="Wagner-Doebler I."/>
            <person name="Fuhrman J.A."/>
        </authorList>
    </citation>
    <scope>NUCLEOTIDE SEQUENCE [LARGE SCALE GENOMIC DNA]</scope>
    <source>
        <strain evidence="6 7">DSW-1</strain>
    </source>
</reference>
<gene>
    <name evidence="6" type="ORF">NV36_12660</name>
</gene>
<dbReference type="InterPro" id="IPR003759">
    <property type="entry name" value="Cbl-bd_cap"/>
</dbReference>
<dbReference type="EMBL" id="JSAQ01000001">
    <property type="protein sequence ID" value="KGO07607.1"/>
    <property type="molecule type" value="Genomic_DNA"/>
</dbReference>
<dbReference type="Pfam" id="PF13411">
    <property type="entry name" value="MerR_1"/>
    <property type="match status" value="1"/>
</dbReference>
<evidence type="ECO:0000259" key="5">
    <source>
        <dbReference type="PROSITE" id="PS50937"/>
    </source>
</evidence>
<keyword evidence="7" id="KW-1185">Reference proteome</keyword>
<dbReference type="KEGG" id="ddo:I597_1411"/>
<dbReference type="SMART" id="SM00422">
    <property type="entry name" value="HTH_MERR"/>
    <property type="match status" value="1"/>
</dbReference>
<dbReference type="SUPFAM" id="SSF46955">
    <property type="entry name" value="Putative DNA-binding domain"/>
    <property type="match status" value="1"/>
</dbReference>
<name>A0A0A2GWJ3_9FLAO</name>
<evidence type="ECO:0000256" key="1">
    <source>
        <dbReference type="ARBA" id="ARBA00022491"/>
    </source>
</evidence>
<dbReference type="Gene3D" id="1.10.1660.10">
    <property type="match status" value="1"/>
</dbReference>
<keyword evidence="3" id="KW-0238">DNA-binding</keyword>
<dbReference type="Proteomes" id="UP000030140">
    <property type="component" value="Unassembled WGS sequence"/>
</dbReference>
<evidence type="ECO:0000256" key="3">
    <source>
        <dbReference type="ARBA" id="ARBA00023125"/>
    </source>
</evidence>
<feature type="domain" description="HTH merR-type" evidence="5">
    <location>
        <begin position="8"/>
        <end position="77"/>
    </location>
</feature>
<dbReference type="PROSITE" id="PS50937">
    <property type="entry name" value="HTH_MERR_2"/>
    <property type="match status" value="1"/>
</dbReference>
<dbReference type="Pfam" id="PF02607">
    <property type="entry name" value="B12-binding_2"/>
    <property type="match status" value="1"/>
</dbReference>
<evidence type="ECO:0000313" key="6">
    <source>
        <dbReference type="EMBL" id="KGO07607.1"/>
    </source>
</evidence>
<keyword evidence="4" id="KW-0804">Transcription</keyword>
<dbReference type="PANTHER" id="PTHR30204">
    <property type="entry name" value="REDOX-CYCLING DRUG-SENSING TRANSCRIPTIONAL ACTIVATOR SOXR"/>
    <property type="match status" value="1"/>
</dbReference>
<dbReference type="Gene3D" id="3.40.50.280">
    <property type="entry name" value="Cobalamin-binding domain"/>
    <property type="match status" value="1"/>
</dbReference>
<evidence type="ECO:0000313" key="7">
    <source>
        <dbReference type="Proteomes" id="UP000030140"/>
    </source>
</evidence>
<dbReference type="GO" id="GO:0003677">
    <property type="term" value="F:DNA binding"/>
    <property type="evidence" value="ECO:0007669"/>
    <property type="project" value="UniProtKB-KW"/>
</dbReference>
<dbReference type="InterPro" id="IPR036594">
    <property type="entry name" value="Meth_synthase_dom"/>
</dbReference>
<dbReference type="GO" id="GO:0003700">
    <property type="term" value="F:DNA-binding transcription factor activity"/>
    <property type="evidence" value="ECO:0007669"/>
    <property type="project" value="InterPro"/>
</dbReference>
<dbReference type="InterPro" id="IPR000551">
    <property type="entry name" value="MerR-type_HTH_dom"/>
</dbReference>
<dbReference type="InterPro" id="IPR047057">
    <property type="entry name" value="MerR_fam"/>
</dbReference>
<organism evidence="6 7">
    <name type="scientific">Dokdonia donghaensis DSW-1</name>
    <dbReference type="NCBI Taxonomy" id="1300343"/>
    <lineage>
        <taxon>Bacteria</taxon>
        <taxon>Pseudomonadati</taxon>
        <taxon>Bacteroidota</taxon>
        <taxon>Flavobacteriia</taxon>
        <taxon>Flavobacteriales</taxon>
        <taxon>Flavobacteriaceae</taxon>
        <taxon>Dokdonia</taxon>
    </lineage>
</organism>